<protein>
    <submittedName>
        <fullName evidence="2">Uncharacterized protein</fullName>
    </submittedName>
</protein>
<dbReference type="EMBL" id="OZ035832">
    <property type="protein sequence ID" value="CAL1571620.1"/>
    <property type="molecule type" value="Genomic_DNA"/>
</dbReference>
<reference evidence="2 3" key="1">
    <citation type="submission" date="2024-04" db="EMBL/GenBank/DDBJ databases">
        <authorList>
            <person name="Waldvogel A.-M."/>
            <person name="Schoenle A."/>
        </authorList>
    </citation>
    <scope>NUCLEOTIDE SEQUENCE [LARGE SCALE GENOMIC DNA]</scope>
</reference>
<dbReference type="AlphaFoldDB" id="A0AAV2J722"/>
<dbReference type="PRINTS" id="PR01217">
    <property type="entry name" value="PRICHEXTENSN"/>
</dbReference>
<proteinExistence type="predicted"/>
<gene>
    <name evidence="2" type="ORF">KC01_LOCUS3720</name>
</gene>
<accession>A0AAV2J722</accession>
<feature type="compositionally biased region" description="Polar residues" evidence="1">
    <location>
        <begin position="139"/>
        <end position="150"/>
    </location>
</feature>
<evidence type="ECO:0000313" key="2">
    <source>
        <dbReference type="EMBL" id="CAL1571620.1"/>
    </source>
</evidence>
<feature type="compositionally biased region" description="Basic and acidic residues" evidence="1">
    <location>
        <begin position="151"/>
        <end position="163"/>
    </location>
</feature>
<keyword evidence="3" id="KW-1185">Reference proteome</keyword>
<sequence length="193" mass="20205">MSADLSAVTREASASGDTPTCAPRPRPPASLNHGPLRPSTTAPCPPRPRPPASLNQRPPAPLNHGPLPPSTIGPLPPSTTAPCLPQPRRPPLRPSTTAPLPPATTAPCPPRPRPPVSLNQGPVPPSTTSSNERAAPPLTSANRVSRPLNQSHDHGPGPERAEEAQGNSSHGARTAPRRERRNLELASFPSELF</sequence>
<dbReference type="Proteomes" id="UP001497482">
    <property type="component" value="Chromosome 10"/>
</dbReference>
<feature type="compositionally biased region" description="Pro residues" evidence="1">
    <location>
        <begin position="58"/>
        <end position="115"/>
    </location>
</feature>
<organism evidence="2 3">
    <name type="scientific">Knipowitschia caucasica</name>
    <name type="common">Caucasian dwarf goby</name>
    <name type="synonym">Pomatoschistus caucasicus</name>
    <dbReference type="NCBI Taxonomy" id="637954"/>
    <lineage>
        <taxon>Eukaryota</taxon>
        <taxon>Metazoa</taxon>
        <taxon>Chordata</taxon>
        <taxon>Craniata</taxon>
        <taxon>Vertebrata</taxon>
        <taxon>Euteleostomi</taxon>
        <taxon>Actinopterygii</taxon>
        <taxon>Neopterygii</taxon>
        <taxon>Teleostei</taxon>
        <taxon>Neoteleostei</taxon>
        <taxon>Acanthomorphata</taxon>
        <taxon>Gobiaria</taxon>
        <taxon>Gobiiformes</taxon>
        <taxon>Gobioidei</taxon>
        <taxon>Gobiidae</taxon>
        <taxon>Gobiinae</taxon>
        <taxon>Knipowitschia</taxon>
    </lineage>
</organism>
<evidence type="ECO:0000313" key="3">
    <source>
        <dbReference type="Proteomes" id="UP001497482"/>
    </source>
</evidence>
<feature type="region of interest" description="Disordered" evidence="1">
    <location>
        <begin position="1"/>
        <end position="193"/>
    </location>
</feature>
<evidence type="ECO:0000256" key="1">
    <source>
        <dbReference type="SAM" id="MobiDB-lite"/>
    </source>
</evidence>
<name>A0AAV2J722_KNICA</name>